<evidence type="ECO:0000313" key="2">
    <source>
        <dbReference type="EMBL" id="MBB3023642.1"/>
    </source>
</evidence>
<dbReference type="Gene3D" id="3.90.226.10">
    <property type="entry name" value="2-enoyl-CoA Hydratase, Chain A, domain 1"/>
    <property type="match status" value="1"/>
</dbReference>
<sequence>MIHSTCTDGLAEIVLDAPQRLNAVDAEALHELVESVGRAEADGARALLLRGEGKGFCAGRDIAGVDPREDDVIGFLGGPVTDAMRALADLPIPTFAAVHGACLGVGLGLALACDVVYTAEDAKLGSPFKNLGATLDSGGHWLLAERLGTHRAMDLIITGDLITGADAVQAGLFSRAVPSADLLDFTRERARAAASGPTGAFLASKRLLARIRDERLGFWDVLDLENRAQADLCDTDDYREGFAAFQQKRQPRFTGGR</sequence>
<dbReference type="CDD" id="cd06558">
    <property type="entry name" value="crotonase-like"/>
    <property type="match status" value="1"/>
</dbReference>
<dbReference type="AlphaFoldDB" id="A0A839QU90"/>
<accession>A0A839QU90</accession>
<dbReference type="PANTHER" id="PTHR43459">
    <property type="entry name" value="ENOYL-COA HYDRATASE"/>
    <property type="match status" value="1"/>
</dbReference>
<gene>
    <name evidence="2" type="ORF">FHX50_001939</name>
</gene>
<comment type="similarity">
    <text evidence="1">Belongs to the enoyl-CoA hydratase/isomerase family.</text>
</comment>
<dbReference type="InterPro" id="IPR001753">
    <property type="entry name" value="Enoyl-CoA_hydra/iso"/>
</dbReference>
<protein>
    <submittedName>
        <fullName evidence="2">Enoyl-CoA hydratase/carnithine racemase</fullName>
    </submittedName>
</protein>
<organism evidence="2 3">
    <name type="scientific">Helcobacillus massiliensis</name>
    <dbReference type="NCBI Taxonomy" id="521392"/>
    <lineage>
        <taxon>Bacteria</taxon>
        <taxon>Bacillati</taxon>
        <taxon>Actinomycetota</taxon>
        <taxon>Actinomycetes</taxon>
        <taxon>Micrococcales</taxon>
        <taxon>Dermabacteraceae</taxon>
        <taxon>Helcobacillus</taxon>
    </lineage>
</organism>
<evidence type="ECO:0000313" key="3">
    <source>
        <dbReference type="Proteomes" id="UP000568050"/>
    </source>
</evidence>
<dbReference type="Proteomes" id="UP000568050">
    <property type="component" value="Unassembled WGS sequence"/>
</dbReference>
<dbReference type="InterPro" id="IPR014748">
    <property type="entry name" value="Enoyl-CoA_hydra_C"/>
</dbReference>
<dbReference type="PANTHER" id="PTHR43459:SF1">
    <property type="entry name" value="EG:BACN32G11.4 PROTEIN"/>
    <property type="match status" value="1"/>
</dbReference>
<proteinExistence type="inferred from homology"/>
<dbReference type="RefSeq" id="WP_183376992.1">
    <property type="nucleotide sequence ID" value="NZ_CBCSFZ010000050.1"/>
</dbReference>
<comment type="caution">
    <text evidence="2">The sequence shown here is derived from an EMBL/GenBank/DDBJ whole genome shotgun (WGS) entry which is preliminary data.</text>
</comment>
<name>A0A839QU90_9MICO</name>
<dbReference type="Gene3D" id="1.10.12.10">
    <property type="entry name" value="Lyase 2-enoyl-coa Hydratase, Chain A, domain 2"/>
    <property type="match status" value="1"/>
</dbReference>
<dbReference type="EMBL" id="JACHWP010000008">
    <property type="protein sequence ID" value="MBB3023642.1"/>
    <property type="molecule type" value="Genomic_DNA"/>
</dbReference>
<dbReference type="InterPro" id="IPR029045">
    <property type="entry name" value="ClpP/crotonase-like_dom_sf"/>
</dbReference>
<reference evidence="2 3" key="1">
    <citation type="submission" date="2020-08" db="EMBL/GenBank/DDBJ databases">
        <title>Sequencing the genomes of 1000 actinobacteria strains.</title>
        <authorList>
            <person name="Klenk H.-P."/>
        </authorList>
    </citation>
    <scope>NUCLEOTIDE SEQUENCE [LARGE SCALE GENOMIC DNA]</scope>
    <source>
        <strain evidence="2 3">DSM 23040</strain>
    </source>
</reference>
<dbReference type="SUPFAM" id="SSF52096">
    <property type="entry name" value="ClpP/crotonase"/>
    <property type="match status" value="1"/>
</dbReference>
<dbReference type="Pfam" id="PF00378">
    <property type="entry name" value="ECH_1"/>
    <property type="match status" value="1"/>
</dbReference>
<evidence type="ECO:0000256" key="1">
    <source>
        <dbReference type="ARBA" id="ARBA00005254"/>
    </source>
</evidence>
<keyword evidence="3" id="KW-1185">Reference proteome</keyword>
<dbReference type="GO" id="GO:0003824">
    <property type="term" value="F:catalytic activity"/>
    <property type="evidence" value="ECO:0007669"/>
    <property type="project" value="UniProtKB-ARBA"/>
</dbReference>